<keyword evidence="7 9" id="KW-0234">DNA repair</keyword>
<comment type="caution">
    <text evidence="12">The sequence shown here is derived from an EMBL/GenBank/DDBJ whole genome shotgun (WGS) entry which is preliminary data.</text>
</comment>
<sequence length="522" mass="59739">MLRRVSIENFLLIKDLEIEFSEGLNIISGETGTGKSMTISALEFVMGKQGDYPEGTAVEVEVETGNEAVILRREIRAGRSRYFLDGRGTSAKTVKELLDGTVSIQGQNEFIKLLKPDFHLQVLDRFGSLESLVGKVEELYADYLSKNRFLKELFSQKQEMLQKRDFLEFKLREIEEVGLKPEEVLELRERSQTLKSLEKIKKLVRESLQYIYDSEGSAYSDLGNALKLLWKAREIDPSVEKELEALSTIKDKLLEISDSLRSKDFDLSQEEIDRINELLFKVQRLEKKYGKPYGEIVKEAEEIKEQLSKSYSYDDQIEELREEVFRLERELLELSGELSRMRKSVAKKLEEEIEGVLKELNLERAKLKVQIEKRDLSRYGIDKINFLFSSYGGDLKPIEEVASGGELTRLFLALALIKPPASTYVFDEVDVGVSGETSVKLAKLLRKISRNMQVIAITHSAPMCAAGDVNFLTEKKYLGDIPYIQVRKLSREEKLKEVARLMGTQTENTIRGAEELMELVNL</sequence>
<keyword evidence="4" id="KW-0547">Nucleotide-binding</keyword>
<evidence type="ECO:0000256" key="2">
    <source>
        <dbReference type="ARBA" id="ARBA00009441"/>
    </source>
</evidence>
<evidence type="ECO:0000256" key="6">
    <source>
        <dbReference type="ARBA" id="ARBA00022840"/>
    </source>
</evidence>
<keyword evidence="13" id="KW-1185">Reference proteome</keyword>
<organism evidence="12 13">
    <name type="scientific">Hydrogenivirga caldilitoris</name>
    <dbReference type="NCBI Taxonomy" id="246264"/>
    <lineage>
        <taxon>Bacteria</taxon>
        <taxon>Pseudomonadati</taxon>
        <taxon>Aquificota</taxon>
        <taxon>Aquificia</taxon>
        <taxon>Aquificales</taxon>
        <taxon>Aquificaceae</taxon>
        <taxon>Hydrogenivirga</taxon>
    </lineage>
</organism>
<feature type="domain" description="Endonuclease GajA/Old nuclease/RecF-like AAA" evidence="11">
    <location>
        <begin position="1"/>
        <end position="461"/>
    </location>
</feature>
<dbReference type="RefSeq" id="WP_121010954.1">
    <property type="nucleotide sequence ID" value="NZ_RCCJ01000001.1"/>
</dbReference>
<dbReference type="GO" id="GO:0009432">
    <property type="term" value="P:SOS response"/>
    <property type="evidence" value="ECO:0007669"/>
    <property type="project" value="TreeGrafter"/>
</dbReference>
<comment type="similarity">
    <text evidence="2 9">Belongs to the RecN family.</text>
</comment>
<dbReference type="InterPro" id="IPR027417">
    <property type="entry name" value="P-loop_NTPase"/>
</dbReference>
<dbReference type="OrthoDB" id="9806954at2"/>
<dbReference type="SUPFAM" id="SSF52540">
    <property type="entry name" value="P-loop containing nucleoside triphosphate hydrolases"/>
    <property type="match status" value="1"/>
</dbReference>
<evidence type="ECO:0000256" key="5">
    <source>
        <dbReference type="ARBA" id="ARBA00022763"/>
    </source>
</evidence>
<keyword evidence="5 9" id="KW-0227">DNA damage</keyword>
<protein>
    <recommendedName>
        <fullName evidence="3 9">DNA repair protein RecN</fullName>
    </recommendedName>
    <alternativeName>
        <fullName evidence="8 9">Recombination protein N</fullName>
    </alternativeName>
</protein>
<dbReference type="PANTHER" id="PTHR11059">
    <property type="entry name" value="DNA REPAIR PROTEIN RECN"/>
    <property type="match status" value="1"/>
</dbReference>
<reference evidence="12 13" key="1">
    <citation type="submission" date="2018-10" db="EMBL/GenBank/DDBJ databases">
        <title>Genomic Encyclopedia of Archaeal and Bacterial Type Strains, Phase II (KMG-II): from individual species to whole genera.</title>
        <authorList>
            <person name="Goeker M."/>
        </authorList>
    </citation>
    <scope>NUCLEOTIDE SEQUENCE [LARGE SCALE GENOMIC DNA]</scope>
    <source>
        <strain evidence="12 13">DSM 16510</strain>
    </source>
</reference>
<evidence type="ECO:0000256" key="3">
    <source>
        <dbReference type="ARBA" id="ARBA00021315"/>
    </source>
</evidence>
<evidence type="ECO:0000256" key="4">
    <source>
        <dbReference type="ARBA" id="ARBA00022741"/>
    </source>
</evidence>
<comment type="function">
    <text evidence="1 9">May be involved in recombinational repair of damaged DNA.</text>
</comment>
<dbReference type="GO" id="GO:0005524">
    <property type="term" value="F:ATP binding"/>
    <property type="evidence" value="ECO:0007669"/>
    <property type="project" value="UniProtKB-KW"/>
</dbReference>
<evidence type="ECO:0000256" key="8">
    <source>
        <dbReference type="ARBA" id="ARBA00033408"/>
    </source>
</evidence>
<dbReference type="GO" id="GO:0006310">
    <property type="term" value="P:DNA recombination"/>
    <property type="evidence" value="ECO:0007669"/>
    <property type="project" value="InterPro"/>
</dbReference>
<evidence type="ECO:0000256" key="7">
    <source>
        <dbReference type="ARBA" id="ARBA00023204"/>
    </source>
</evidence>
<dbReference type="Proteomes" id="UP000267841">
    <property type="component" value="Unassembled WGS sequence"/>
</dbReference>
<dbReference type="AlphaFoldDB" id="A0A497XVC0"/>
<dbReference type="PIRSF" id="PIRSF003128">
    <property type="entry name" value="RecN"/>
    <property type="match status" value="1"/>
</dbReference>
<evidence type="ECO:0000256" key="1">
    <source>
        <dbReference type="ARBA" id="ARBA00003618"/>
    </source>
</evidence>
<gene>
    <name evidence="12" type="ORF">BCF55_1036</name>
</gene>
<proteinExistence type="inferred from homology"/>
<dbReference type="EMBL" id="RCCJ01000001">
    <property type="protein sequence ID" value="RLJ70753.1"/>
    <property type="molecule type" value="Genomic_DNA"/>
</dbReference>
<feature type="coiled-coil region" evidence="10">
    <location>
        <begin position="268"/>
        <end position="370"/>
    </location>
</feature>
<evidence type="ECO:0000259" key="11">
    <source>
        <dbReference type="Pfam" id="PF13175"/>
    </source>
</evidence>
<evidence type="ECO:0000313" key="12">
    <source>
        <dbReference type="EMBL" id="RLJ70753.1"/>
    </source>
</evidence>
<dbReference type="Pfam" id="PF13175">
    <property type="entry name" value="AAA_15"/>
    <property type="match status" value="1"/>
</dbReference>
<dbReference type="NCBIfam" id="TIGR00634">
    <property type="entry name" value="recN"/>
    <property type="match status" value="1"/>
</dbReference>
<keyword evidence="6" id="KW-0067">ATP-binding</keyword>
<evidence type="ECO:0000256" key="9">
    <source>
        <dbReference type="PIRNR" id="PIRNR003128"/>
    </source>
</evidence>
<dbReference type="CDD" id="cd03241">
    <property type="entry name" value="ABC_RecN"/>
    <property type="match status" value="1"/>
</dbReference>
<evidence type="ECO:0000313" key="13">
    <source>
        <dbReference type="Proteomes" id="UP000267841"/>
    </source>
</evidence>
<dbReference type="GO" id="GO:0006281">
    <property type="term" value="P:DNA repair"/>
    <property type="evidence" value="ECO:0007669"/>
    <property type="project" value="UniProtKB-KW"/>
</dbReference>
<dbReference type="PANTHER" id="PTHR11059:SF0">
    <property type="entry name" value="DNA REPAIR PROTEIN RECN"/>
    <property type="match status" value="1"/>
</dbReference>
<accession>A0A497XVC0</accession>
<dbReference type="Gene3D" id="3.40.50.300">
    <property type="entry name" value="P-loop containing nucleotide triphosphate hydrolases"/>
    <property type="match status" value="2"/>
</dbReference>
<dbReference type="InterPro" id="IPR041685">
    <property type="entry name" value="AAA_GajA/Old/RecF-like"/>
</dbReference>
<evidence type="ECO:0000256" key="10">
    <source>
        <dbReference type="SAM" id="Coils"/>
    </source>
</evidence>
<keyword evidence="10" id="KW-0175">Coiled coil</keyword>
<name>A0A497XVC0_9AQUI</name>
<dbReference type="InterPro" id="IPR004604">
    <property type="entry name" value="DNA_recomb/repair_RecN"/>
</dbReference>
<dbReference type="GO" id="GO:0043590">
    <property type="term" value="C:bacterial nucleoid"/>
    <property type="evidence" value="ECO:0007669"/>
    <property type="project" value="TreeGrafter"/>
</dbReference>